<evidence type="ECO:0000256" key="1">
    <source>
        <dbReference type="ARBA" id="ARBA00004127"/>
    </source>
</evidence>
<feature type="transmembrane region" description="Helical" evidence="5">
    <location>
        <begin position="227"/>
        <end position="253"/>
    </location>
</feature>
<dbReference type="Pfam" id="PF00361">
    <property type="entry name" value="Proton_antipo_M"/>
    <property type="match status" value="1"/>
</dbReference>
<keyword evidence="3 5" id="KW-1133">Transmembrane helix</keyword>
<feature type="transmembrane region" description="Helical" evidence="5">
    <location>
        <begin position="62"/>
        <end position="80"/>
    </location>
</feature>
<proteinExistence type="inferred from homology"/>
<comment type="subunit">
    <text evidence="5">NDH-1 is composed of 14 different subunits. Subunits NuoA, H, J, K, L, M, N constitute the membrane sector of the complex.</text>
</comment>
<dbReference type="EC" id="7.1.1.-" evidence="5"/>
<organism evidence="8 9">
    <name type="scientific">Sphingobacterium kitahiroshimense</name>
    <dbReference type="NCBI Taxonomy" id="470446"/>
    <lineage>
        <taxon>Bacteria</taxon>
        <taxon>Pseudomonadati</taxon>
        <taxon>Bacteroidota</taxon>
        <taxon>Sphingobacteriia</taxon>
        <taxon>Sphingobacteriales</taxon>
        <taxon>Sphingobacteriaceae</taxon>
        <taxon>Sphingobacterium</taxon>
    </lineage>
</organism>
<dbReference type="PANTHER" id="PTHR22773">
    <property type="entry name" value="NADH DEHYDROGENASE"/>
    <property type="match status" value="1"/>
</dbReference>
<protein>
    <recommendedName>
        <fullName evidence="5">NADH-quinone oxidoreductase subunit N</fullName>
        <ecNumber evidence="5">7.1.1.-</ecNumber>
    </recommendedName>
    <alternativeName>
        <fullName evidence="5">NADH dehydrogenase I subunit N</fullName>
    </alternativeName>
    <alternativeName>
        <fullName evidence="5">NDH-1 subunit N</fullName>
    </alternativeName>
</protein>
<evidence type="ECO:0000256" key="2">
    <source>
        <dbReference type="ARBA" id="ARBA00022692"/>
    </source>
</evidence>
<keyword evidence="2 5" id="KW-0812">Transmembrane</keyword>
<feature type="transmembrane region" description="Helical" evidence="5">
    <location>
        <begin position="115"/>
        <end position="135"/>
    </location>
</feature>
<dbReference type="RefSeq" id="WP_132769959.1">
    <property type="nucleotide sequence ID" value="NZ_JAOQNK010000001.1"/>
</dbReference>
<name>A0ABV0C056_9SPHI</name>
<feature type="transmembrane region" description="Helical" evidence="5">
    <location>
        <begin position="92"/>
        <end position="109"/>
    </location>
</feature>
<comment type="subcellular location">
    <subcellularLocation>
        <location evidence="5">Cell membrane</location>
        <topology evidence="5">Multi-pass membrane protein</topology>
    </subcellularLocation>
    <subcellularLocation>
        <location evidence="1">Endomembrane system</location>
        <topology evidence="1">Multi-pass membrane protein</topology>
    </subcellularLocation>
    <subcellularLocation>
        <location evidence="6">Membrane</location>
        <topology evidence="6">Multi-pass membrane protein</topology>
    </subcellularLocation>
</comment>
<evidence type="ECO:0000313" key="9">
    <source>
        <dbReference type="Proteomes" id="UP001409291"/>
    </source>
</evidence>
<gene>
    <name evidence="5" type="primary">nuoN</name>
    <name evidence="8" type="ORF">ABE541_23655</name>
</gene>
<dbReference type="PRINTS" id="PR01434">
    <property type="entry name" value="NADHDHGNASE5"/>
</dbReference>
<comment type="function">
    <text evidence="5">NDH-1 shuttles electrons from NADH, via FMN and iron-sulfur (Fe-S) centers, to quinones in the respiratory chain. The immediate electron acceptor for the enzyme in this species is believed to be a menaquinone. Couples the redox reaction to proton translocation (for every two electrons transferred, four hydrogen ions are translocated across the cytoplasmic membrane), and thus conserves the redox energy in a proton gradient.</text>
</comment>
<accession>A0ABV0C056</accession>
<comment type="similarity">
    <text evidence="5">Belongs to the complex I subunit 2 family.</text>
</comment>
<keyword evidence="5" id="KW-1003">Cell membrane</keyword>
<feature type="transmembrane region" description="Helical" evidence="5">
    <location>
        <begin position="392"/>
        <end position="412"/>
    </location>
</feature>
<sequence length="459" mass="49792">MGAIITLSILALLVLYLGLFKANKSLLPVGLVGLLVVIGLLIKDWKIDASPLYNGMILFDHYAIAFSILCTFVTILVFILSKGYFTSSSDHVAEYYTLLLFSLLGAVLVSSYHNLALLFLGIEIMSVALYILVGIRKKDPASNEAAIKYFIMGAFSTGFLLLGITLLYGASGSFDLMMIRDYVTAHPGAISPLFYGGVLLMIIGLTFKVGAAPFHFWTADVYDGAPILITSFMSTVVKVASFAGLLRLFTFSLLPLQDFWTPIFLGIVVLTLFIGNLSALMQSSFKRMLAYSSISHAGYMLFAVIGIGASSANSIFVYGASYSLATVTAFAALILVKRAVGSDHFESFNGLAKKNPYLAAILTIAMLSLAGIPLTAGFIGKFMMFSSVMAQYHIVLLLIAVLNAAIAVYYYLKVVVAMYFRTAEGKTILINANYVILFIVTTVLTILIGVYPNCFMELI</sequence>
<feature type="transmembrane region" description="Helical" evidence="5">
    <location>
        <begin position="147"/>
        <end position="169"/>
    </location>
</feature>
<evidence type="ECO:0000256" key="5">
    <source>
        <dbReference type="HAMAP-Rule" id="MF_00445"/>
    </source>
</evidence>
<keyword evidence="5" id="KW-0874">Quinone</keyword>
<evidence type="ECO:0000256" key="3">
    <source>
        <dbReference type="ARBA" id="ARBA00022989"/>
    </source>
</evidence>
<keyword evidence="5" id="KW-1278">Translocase</keyword>
<dbReference type="Proteomes" id="UP001409291">
    <property type="component" value="Unassembled WGS sequence"/>
</dbReference>
<dbReference type="InterPro" id="IPR001750">
    <property type="entry name" value="ND/Mrp_TM"/>
</dbReference>
<keyword evidence="5" id="KW-0813">Transport</keyword>
<dbReference type="NCBIfam" id="TIGR01770">
    <property type="entry name" value="NDH_I_N"/>
    <property type="match status" value="1"/>
</dbReference>
<evidence type="ECO:0000313" key="8">
    <source>
        <dbReference type="EMBL" id="MEN5380282.1"/>
    </source>
</evidence>
<dbReference type="InterPro" id="IPR010096">
    <property type="entry name" value="NADH-Q_OxRdtase_suN/2"/>
</dbReference>
<comment type="catalytic activity">
    <reaction evidence="5">
        <text>a quinone + NADH + 5 H(+)(in) = a quinol + NAD(+) + 4 H(+)(out)</text>
        <dbReference type="Rhea" id="RHEA:57888"/>
        <dbReference type="ChEBI" id="CHEBI:15378"/>
        <dbReference type="ChEBI" id="CHEBI:24646"/>
        <dbReference type="ChEBI" id="CHEBI:57540"/>
        <dbReference type="ChEBI" id="CHEBI:57945"/>
        <dbReference type="ChEBI" id="CHEBI:132124"/>
    </reaction>
</comment>
<feature type="transmembrane region" description="Helical" evidence="5">
    <location>
        <begin position="259"/>
        <end position="277"/>
    </location>
</feature>
<evidence type="ECO:0000256" key="4">
    <source>
        <dbReference type="ARBA" id="ARBA00023136"/>
    </source>
</evidence>
<feature type="transmembrane region" description="Helical" evidence="5">
    <location>
        <begin position="315"/>
        <end position="336"/>
    </location>
</feature>
<keyword evidence="5" id="KW-0520">NAD</keyword>
<reference evidence="8 9" key="1">
    <citation type="submission" date="2024-04" db="EMBL/GenBank/DDBJ databases">
        <title>WGS of bacteria from Torrens River.</title>
        <authorList>
            <person name="Wyrsch E.R."/>
            <person name="Drigo B."/>
        </authorList>
    </citation>
    <scope>NUCLEOTIDE SEQUENCE [LARGE SCALE GENOMIC DNA]</scope>
    <source>
        <strain evidence="8 9">TWI391</strain>
    </source>
</reference>
<dbReference type="EMBL" id="JBDJNQ010000015">
    <property type="protein sequence ID" value="MEN5380282.1"/>
    <property type="molecule type" value="Genomic_DNA"/>
</dbReference>
<keyword evidence="9" id="KW-1185">Reference proteome</keyword>
<comment type="caution">
    <text evidence="8">The sequence shown here is derived from an EMBL/GenBank/DDBJ whole genome shotgun (WGS) entry which is preliminary data.</text>
</comment>
<dbReference type="HAMAP" id="MF_00445">
    <property type="entry name" value="NDH1_NuoN_1"/>
    <property type="match status" value="1"/>
</dbReference>
<feature type="transmembrane region" description="Helical" evidence="5">
    <location>
        <begin position="289"/>
        <end position="309"/>
    </location>
</feature>
<feature type="transmembrane region" description="Helical" evidence="5">
    <location>
        <begin position="432"/>
        <end position="451"/>
    </location>
</feature>
<feature type="domain" description="NADH:quinone oxidoreductase/Mrp antiporter transmembrane" evidence="7">
    <location>
        <begin position="114"/>
        <end position="406"/>
    </location>
</feature>
<feature type="transmembrane region" description="Helical" evidence="5">
    <location>
        <begin position="25"/>
        <end position="42"/>
    </location>
</feature>
<feature type="transmembrane region" description="Helical" evidence="5">
    <location>
        <begin position="357"/>
        <end position="380"/>
    </location>
</feature>
<feature type="transmembrane region" description="Helical" evidence="5">
    <location>
        <begin position="189"/>
        <end position="207"/>
    </location>
</feature>
<evidence type="ECO:0000256" key="6">
    <source>
        <dbReference type="RuleBase" id="RU000320"/>
    </source>
</evidence>
<evidence type="ECO:0000259" key="7">
    <source>
        <dbReference type="Pfam" id="PF00361"/>
    </source>
</evidence>
<keyword evidence="4 5" id="KW-0472">Membrane</keyword>